<feature type="compositionally biased region" description="Basic and acidic residues" evidence="2">
    <location>
        <begin position="47"/>
        <end position="64"/>
    </location>
</feature>
<reference evidence="3" key="1">
    <citation type="submission" date="2020-10" db="EMBL/GenBank/DDBJ databases">
        <title>Unveiling of a novel bifunctional photoreceptor, Dualchrome1, isolated from a cosmopolitan green alga.</title>
        <authorList>
            <person name="Suzuki S."/>
            <person name="Kawachi M."/>
        </authorList>
    </citation>
    <scope>NUCLEOTIDE SEQUENCE</scope>
    <source>
        <strain evidence="3">NIES 2893</strain>
    </source>
</reference>
<keyword evidence="4" id="KW-1185">Reference proteome</keyword>
<keyword evidence="1" id="KW-0175">Coiled coil</keyword>
<proteinExistence type="predicted"/>
<organism evidence="3 4">
    <name type="scientific">Pycnococcus provasolii</name>
    <dbReference type="NCBI Taxonomy" id="41880"/>
    <lineage>
        <taxon>Eukaryota</taxon>
        <taxon>Viridiplantae</taxon>
        <taxon>Chlorophyta</taxon>
        <taxon>Pseudoscourfieldiophyceae</taxon>
        <taxon>Pseudoscourfieldiales</taxon>
        <taxon>Pycnococcaceae</taxon>
        <taxon>Pycnococcus</taxon>
    </lineage>
</organism>
<evidence type="ECO:0000313" key="3">
    <source>
        <dbReference type="EMBL" id="GHP11538.1"/>
    </source>
</evidence>
<feature type="region of interest" description="Disordered" evidence="2">
    <location>
        <begin position="43"/>
        <end position="85"/>
    </location>
</feature>
<feature type="coiled-coil region" evidence="1">
    <location>
        <begin position="260"/>
        <end position="351"/>
    </location>
</feature>
<comment type="caution">
    <text evidence="3">The sequence shown here is derived from an EMBL/GenBank/DDBJ whole genome shotgun (WGS) entry which is preliminary data.</text>
</comment>
<gene>
    <name evidence="3" type="ORF">PPROV_001026600</name>
</gene>
<dbReference type="Proteomes" id="UP000660262">
    <property type="component" value="Unassembled WGS sequence"/>
</dbReference>
<feature type="coiled-coil region" evidence="1">
    <location>
        <begin position="204"/>
        <end position="231"/>
    </location>
</feature>
<feature type="compositionally biased region" description="Polar residues" evidence="2">
    <location>
        <begin position="388"/>
        <end position="400"/>
    </location>
</feature>
<dbReference type="EMBL" id="BNJQ01000035">
    <property type="protein sequence ID" value="GHP11538.1"/>
    <property type="molecule type" value="Genomic_DNA"/>
</dbReference>
<feature type="compositionally biased region" description="Polar residues" evidence="2">
    <location>
        <begin position="369"/>
        <end position="378"/>
    </location>
</feature>
<feature type="region of interest" description="Disordered" evidence="2">
    <location>
        <begin position="369"/>
        <end position="403"/>
    </location>
</feature>
<accession>A0A830HX61</accession>
<protein>
    <submittedName>
        <fullName evidence="3">Uncharacterized protein</fullName>
    </submittedName>
</protein>
<sequence>MPRSSSSSSRSQNNSNNMAIMHATDLLAGFAVLITYKKISASFQKRRSSEKNSKDDASSSEKNQKKGGQASSSSPLSYKNRDAVSDNTYAEDASLAVATEQSEQRVSMFDAVYYDTIQEEELDEEDDDEDEPTVYYEPEWSASPAAHQQHTAAADAEGFPPEVRAIYAAYAANQPIIDNDEFLDEEDETFAYITHELSQHDLDAVEQELEHDDLVEQLEMQEQQNKKNKNKRKNKKPSYAELAQMLEETQACIDERNQGIEMLEVSLANKTAQLQHAVENREAEASRAVEALMGLSQRLTQTENELQQALQSREAEAARAVEERMALSERLANAENDADDARREAQQLKEHTEALLGVFRGIGSTVDNALSTGENNKQVDPKMVPHSPSASAVSEMTQANDDAPLEDSAQKLVANLANKLEMASSYDVTSAYVE</sequence>
<evidence type="ECO:0000313" key="4">
    <source>
        <dbReference type="Proteomes" id="UP000660262"/>
    </source>
</evidence>
<dbReference type="AlphaFoldDB" id="A0A830HX61"/>
<evidence type="ECO:0000256" key="1">
    <source>
        <dbReference type="SAM" id="Coils"/>
    </source>
</evidence>
<evidence type="ECO:0000256" key="2">
    <source>
        <dbReference type="SAM" id="MobiDB-lite"/>
    </source>
</evidence>
<name>A0A830HX61_9CHLO</name>